<comment type="caution">
    <text evidence="1">The sequence shown here is derived from an EMBL/GenBank/DDBJ whole genome shotgun (WGS) entry which is preliminary data.</text>
</comment>
<dbReference type="AlphaFoldDB" id="A0A3M7QX32"/>
<protein>
    <submittedName>
        <fullName evidence="1">Uncharacterized protein</fullName>
    </submittedName>
</protein>
<sequence length="67" mass="8123">MLNDKTKQPKRKLKCSYLEIRFRRVVKIKIAKSNITYCFVKITGFRYLKNFSSWSKLKFKSENSRNL</sequence>
<evidence type="ECO:0000313" key="1">
    <source>
        <dbReference type="EMBL" id="RNA15906.1"/>
    </source>
</evidence>
<accession>A0A3M7QX32</accession>
<dbReference type="Proteomes" id="UP000276133">
    <property type="component" value="Unassembled WGS sequence"/>
</dbReference>
<keyword evidence="2" id="KW-1185">Reference proteome</keyword>
<name>A0A3M7QX32_BRAPC</name>
<dbReference type="EMBL" id="REGN01004851">
    <property type="protein sequence ID" value="RNA15906.1"/>
    <property type="molecule type" value="Genomic_DNA"/>
</dbReference>
<organism evidence="1 2">
    <name type="scientific">Brachionus plicatilis</name>
    <name type="common">Marine rotifer</name>
    <name type="synonym">Brachionus muelleri</name>
    <dbReference type="NCBI Taxonomy" id="10195"/>
    <lineage>
        <taxon>Eukaryota</taxon>
        <taxon>Metazoa</taxon>
        <taxon>Spiralia</taxon>
        <taxon>Gnathifera</taxon>
        <taxon>Rotifera</taxon>
        <taxon>Eurotatoria</taxon>
        <taxon>Monogononta</taxon>
        <taxon>Pseudotrocha</taxon>
        <taxon>Ploima</taxon>
        <taxon>Brachionidae</taxon>
        <taxon>Brachionus</taxon>
    </lineage>
</organism>
<reference evidence="1 2" key="1">
    <citation type="journal article" date="2018" name="Sci. Rep.">
        <title>Genomic signatures of local adaptation to the degree of environmental predictability in rotifers.</title>
        <authorList>
            <person name="Franch-Gras L."/>
            <person name="Hahn C."/>
            <person name="Garcia-Roger E.M."/>
            <person name="Carmona M.J."/>
            <person name="Serra M."/>
            <person name="Gomez A."/>
        </authorList>
    </citation>
    <scope>NUCLEOTIDE SEQUENCE [LARGE SCALE GENOMIC DNA]</scope>
    <source>
        <strain evidence="1">HYR1</strain>
    </source>
</reference>
<gene>
    <name evidence="1" type="ORF">BpHYR1_053398</name>
</gene>
<evidence type="ECO:0000313" key="2">
    <source>
        <dbReference type="Proteomes" id="UP000276133"/>
    </source>
</evidence>
<proteinExistence type="predicted"/>